<feature type="region of interest" description="Disordered" evidence="1">
    <location>
        <begin position="74"/>
        <end position="93"/>
    </location>
</feature>
<proteinExistence type="predicted"/>
<dbReference type="GO" id="GO:0042407">
    <property type="term" value="P:cristae formation"/>
    <property type="evidence" value="ECO:0007669"/>
    <property type="project" value="EnsemblFungi"/>
</dbReference>
<dbReference type="Proteomes" id="UP000054886">
    <property type="component" value="Unassembled WGS sequence"/>
</dbReference>
<dbReference type="VEuPathDB" id="FungiDB:CAGL0K10516g"/>
<gene>
    <name evidence="2" type="ORF">AO440_003695</name>
</gene>
<organism evidence="2 3">
    <name type="scientific">Candida glabrata</name>
    <name type="common">Yeast</name>
    <name type="synonym">Torulopsis glabrata</name>
    <dbReference type="NCBI Taxonomy" id="5478"/>
    <lineage>
        <taxon>Eukaryota</taxon>
        <taxon>Fungi</taxon>
        <taxon>Dikarya</taxon>
        <taxon>Ascomycota</taxon>
        <taxon>Saccharomycotina</taxon>
        <taxon>Saccharomycetes</taxon>
        <taxon>Saccharomycetales</taxon>
        <taxon>Saccharomycetaceae</taxon>
        <taxon>Nakaseomyces</taxon>
    </lineage>
</organism>
<dbReference type="OrthoDB" id="5544375at2759"/>
<dbReference type="OMA" id="TDFTRQQ"/>
<reference evidence="2 3" key="1">
    <citation type="submission" date="2015-10" db="EMBL/GenBank/DDBJ databases">
        <title>Draft genomes sequences of Candida glabrata isolates 1A, 1B, 2A, 2B, 3A and 3B.</title>
        <authorList>
            <person name="Haavelsrud O.E."/>
            <person name="Gaustad P."/>
        </authorList>
    </citation>
    <scope>NUCLEOTIDE SEQUENCE [LARGE SCALE GENOMIC DNA]</scope>
    <source>
        <strain evidence="2">910700640</strain>
    </source>
</reference>
<protein>
    <submittedName>
        <fullName evidence="2">MICOS complex subunit MIC19</fullName>
    </submittedName>
</protein>
<comment type="caution">
    <text evidence="2">The sequence shown here is derived from an EMBL/GenBank/DDBJ whole genome shotgun (WGS) entry which is preliminary data.</text>
</comment>
<dbReference type="EMBL" id="LLZZ01000124">
    <property type="protein sequence ID" value="KTB02520.1"/>
    <property type="molecule type" value="Genomic_DNA"/>
</dbReference>
<sequence length="161" mass="18171">MGAQASKSTDPVAPTLFTPQSKIEFSQALLSQLEDVSEMDYSRKEYAEKCIEQKISSRLSELEVETLRKFKDTLNDSMQTDSDDGSNKNTACTGKLNEKLTDLSQKLEAFKKLEEDKKQKFGLEEKEGPRAKLTECLIKNKGKPLNCVDEIAAFKEFMDSK</sequence>
<dbReference type="VEuPathDB" id="FungiDB:GVI51_K10351"/>
<dbReference type="VEuPathDB" id="FungiDB:GW608_K10285"/>
<dbReference type="AlphaFoldDB" id="A0A0W0CSX7"/>
<dbReference type="GO" id="GO:0061617">
    <property type="term" value="C:MICOS complex"/>
    <property type="evidence" value="ECO:0007669"/>
    <property type="project" value="EnsemblFungi"/>
</dbReference>
<accession>A0A0W0CSX7</accession>
<dbReference type="VEuPathDB" id="FungiDB:GWK60_K10307"/>
<dbReference type="VEuPathDB" id="FungiDB:B1J91_K10516g"/>
<name>A0A0W0CSX7_CANGB</name>
<dbReference type="GO" id="GO:0044284">
    <property type="term" value="C:mitochondrial crista junction"/>
    <property type="evidence" value="ECO:0007669"/>
    <property type="project" value="EnsemblFungi"/>
</dbReference>
<evidence type="ECO:0000313" key="3">
    <source>
        <dbReference type="Proteomes" id="UP000054886"/>
    </source>
</evidence>
<dbReference type="InterPro" id="IPR012471">
    <property type="entry name" value="DUF1690"/>
</dbReference>
<dbReference type="Pfam" id="PF07956">
    <property type="entry name" value="DUF1690"/>
    <property type="match status" value="1"/>
</dbReference>
<dbReference type="PhylomeDB" id="A0A0W0CSX7"/>
<evidence type="ECO:0000256" key="1">
    <source>
        <dbReference type="SAM" id="MobiDB-lite"/>
    </source>
</evidence>
<evidence type="ECO:0000313" key="2">
    <source>
        <dbReference type="EMBL" id="KTB02520.1"/>
    </source>
</evidence>